<evidence type="ECO:0000256" key="1">
    <source>
        <dbReference type="ARBA" id="ARBA00004167"/>
    </source>
</evidence>
<dbReference type="FunFam" id="2.40.50.90:FF:000029">
    <property type="entry name" value="Probable endonuclease lcl3"/>
    <property type="match status" value="1"/>
</dbReference>
<evidence type="ECO:0000313" key="16">
    <source>
        <dbReference type="EMBL" id="KAF2459875.1"/>
    </source>
</evidence>
<dbReference type="PANTHER" id="PTHR12302:SF3">
    <property type="entry name" value="SERINE_THREONINE-PROTEIN KINASE 31"/>
    <property type="match status" value="1"/>
</dbReference>
<evidence type="ECO:0000256" key="12">
    <source>
        <dbReference type="ARBA" id="ARBA00022989"/>
    </source>
</evidence>
<reference evidence="16" key="1">
    <citation type="journal article" date="2020" name="Stud. Mycol.">
        <title>101 Dothideomycetes genomes: a test case for predicting lifestyles and emergence of pathogens.</title>
        <authorList>
            <person name="Haridas S."/>
            <person name="Albert R."/>
            <person name="Binder M."/>
            <person name="Bloem J."/>
            <person name="Labutti K."/>
            <person name="Salamov A."/>
            <person name="Andreopoulos B."/>
            <person name="Baker S."/>
            <person name="Barry K."/>
            <person name="Bills G."/>
            <person name="Bluhm B."/>
            <person name="Cannon C."/>
            <person name="Castanera R."/>
            <person name="Culley D."/>
            <person name="Daum C."/>
            <person name="Ezra D."/>
            <person name="Gonzalez J."/>
            <person name="Henrissat B."/>
            <person name="Kuo A."/>
            <person name="Liang C."/>
            <person name="Lipzen A."/>
            <person name="Lutzoni F."/>
            <person name="Magnuson J."/>
            <person name="Mondo S."/>
            <person name="Nolan M."/>
            <person name="Ohm R."/>
            <person name="Pangilinan J."/>
            <person name="Park H.-J."/>
            <person name="Ramirez L."/>
            <person name="Alfaro M."/>
            <person name="Sun H."/>
            <person name="Tritt A."/>
            <person name="Yoshinaga Y."/>
            <person name="Zwiers L.-H."/>
            <person name="Turgeon B."/>
            <person name="Goodwin S."/>
            <person name="Spatafora J."/>
            <person name="Crous P."/>
            <person name="Grigoriev I."/>
        </authorList>
    </citation>
    <scope>NUCLEOTIDE SEQUENCE</scope>
    <source>
        <strain evidence="16">ATCC 16933</strain>
    </source>
</reference>
<keyword evidence="14" id="KW-0472">Membrane</keyword>
<dbReference type="GO" id="GO:0016787">
    <property type="term" value="F:hydrolase activity"/>
    <property type="evidence" value="ECO:0007669"/>
    <property type="project" value="UniProtKB-KW"/>
</dbReference>
<evidence type="ECO:0000256" key="7">
    <source>
        <dbReference type="ARBA" id="ARBA00022722"/>
    </source>
</evidence>
<accession>A0A6A6P7B3</accession>
<dbReference type="Proteomes" id="UP000799766">
    <property type="component" value="Unassembled WGS sequence"/>
</dbReference>
<keyword evidence="17" id="KW-1185">Reference proteome</keyword>
<keyword evidence="6" id="KW-0812">Transmembrane</keyword>
<sequence>GGDDDAPRAPVSWPDKLNATDWAQFAEPRNVVPTLLLTGTTLLFAGVYRAYLRRVPDAGHVGPGMLRGRRRLLGVVTSVGDGDGFRLFHTPGGRLAGWGWGWGRKVPTGKELGGKTIHVRIAGIDAPELAHFGRPEQPYAQDALRWLTSYILGRRVRAHLHRRDQYDRVVATVFVRRGPLGLRLLRRDVGLEMLKRGLATVYEAKSGVEFGGREEKYKRAERRAREKGRGMWKEQGLVARLLGRREAVRESPREYKTRMAALDKEKE</sequence>
<evidence type="ECO:0000256" key="13">
    <source>
        <dbReference type="ARBA" id="ARBA00023128"/>
    </source>
</evidence>
<evidence type="ECO:0000256" key="3">
    <source>
        <dbReference type="ARBA" id="ARBA00005435"/>
    </source>
</evidence>
<comment type="similarity">
    <text evidence="3">Belongs to the LCL3 family.</text>
</comment>
<keyword evidence="10" id="KW-0378">Hydrolase</keyword>
<proteinExistence type="inferred from homology"/>
<dbReference type="Pfam" id="PF00565">
    <property type="entry name" value="SNase"/>
    <property type="match status" value="1"/>
</dbReference>
<feature type="non-terminal residue" evidence="16">
    <location>
        <position position="1"/>
    </location>
</feature>
<keyword evidence="12" id="KW-1133">Transmembrane helix</keyword>
<dbReference type="InterPro" id="IPR035437">
    <property type="entry name" value="SNase_OB-fold_sf"/>
</dbReference>
<feature type="domain" description="TNase-like" evidence="15">
    <location>
        <begin position="70"/>
        <end position="234"/>
    </location>
</feature>
<dbReference type="GO" id="GO:0005739">
    <property type="term" value="C:mitochondrion"/>
    <property type="evidence" value="ECO:0007669"/>
    <property type="project" value="UniProtKB-SubCell"/>
</dbReference>
<evidence type="ECO:0000256" key="10">
    <source>
        <dbReference type="ARBA" id="ARBA00022801"/>
    </source>
</evidence>
<evidence type="ECO:0000256" key="5">
    <source>
        <dbReference type="ARBA" id="ARBA00014651"/>
    </source>
</evidence>
<dbReference type="PROSITE" id="PS50830">
    <property type="entry name" value="TNASE_3"/>
    <property type="match status" value="1"/>
</dbReference>
<dbReference type="SMART" id="SM00318">
    <property type="entry name" value="SNc"/>
    <property type="match status" value="1"/>
</dbReference>
<protein>
    <recommendedName>
        <fullName evidence="4">Probable endonuclease LCL3</fullName>
    </recommendedName>
    <alternativeName>
        <fullName evidence="5">Probable endonuclease lcl3</fullName>
    </alternativeName>
</protein>
<dbReference type="SUPFAM" id="SSF50199">
    <property type="entry name" value="Staphylococcal nuclease"/>
    <property type="match status" value="1"/>
</dbReference>
<evidence type="ECO:0000259" key="15">
    <source>
        <dbReference type="PROSITE" id="PS50830"/>
    </source>
</evidence>
<evidence type="ECO:0000256" key="14">
    <source>
        <dbReference type="ARBA" id="ARBA00023136"/>
    </source>
</evidence>
<dbReference type="AlphaFoldDB" id="A0A6A6P7B3"/>
<keyword evidence="7" id="KW-0540">Nuclease</keyword>
<gene>
    <name evidence="16" type="ORF">BDY21DRAFT_271657</name>
</gene>
<evidence type="ECO:0000256" key="2">
    <source>
        <dbReference type="ARBA" id="ARBA00004173"/>
    </source>
</evidence>
<keyword evidence="8" id="KW-0479">Metal-binding</keyword>
<dbReference type="GO" id="GO:0004519">
    <property type="term" value="F:endonuclease activity"/>
    <property type="evidence" value="ECO:0007669"/>
    <property type="project" value="UniProtKB-KW"/>
</dbReference>
<keyword evidence="13" id="KW-0496">Mitochondrion</keyword>
<dbReference type="GO" id="GO:0016020">
    <property type="term" value="C:membrane"/>
    <property type="evidence" value="ECO:0007669"/>
    <property type="project" value="UniProtKB-SubCell"/>
</dbReference>
<dbReference type="PANTHER" id="PTHR12302">
    <property type="entry name" value="EBNA2 BINDING PROTEIN P100"/>
    <property type="match status" value="1"/>
</dbReference>
<feature type="non-terminal residue" evidence="16">
    <location>
        <position position="267"/>
    </location>
</feature>
<dbReference type="OrthoDB" id="430293at2759"/>
<dbReference type="Gene3D" id="2.40.50.90">
    <property type="match status" value="1"/>
</dbReference>
<evidence type="ECO:0000256" key="6">
    <source>
        <dbReference type="ARBA" id="ARBA00022692"/>
    </source>
</evidence>
<evidence type="ECO:0000256" key="9">
    <source>
        <dbReference type="ARBA" id="ARBA00022759"/>
    </source>
</evidence>
<evidence type="ECO:0000256" key="8">
    <source>
        <dbReference type="ARBA" id="ARBA00022723"/>
    </source>
</evidence>
<evidence type="ECO:0000256" key="4">
    <source>
        <dbReference type="ARBA" id="ARBA00013404"/>
    </source>
</evidence>
<name>A0A6A6P7B3_9PEZI</name>
<evidence type="ECO:0000256" key="11">
    <source>
        <dbReference type="ARBA" id="ARBA00022837"/>
    </source>
</evidence>
<dbReference type="GO" id="GO:0046872">
    <property type="term" value="F:metal ion binding"/>
    <property type="evidence" value="ECO:0007669"/>
    <property type="project" value="UniProtKB-KW"/>
</dbReference>
<keyword evidence="11" id="KW-0106">Calcium</keyword>
<evidence type="ECO:0000313" key="17">
    <source>
        <dbReference type="Proteomes" id="UP000799766"/>
    </source>
</evidence>
<organism evidence="16 17">
    <name type="scientific">Lineolata rhizophorae</name>
    <dbReference type="NCBI Taxonomy" id="578093"/>
    <lineage>
        <taxon>Eukaryota</taxon>
        <taxon>Fungi</taxon>
        <taxon>Dikarya</taxon>
        <taxon>Ascomycota</taxon>
        <taxon>Pezizomycotina</taxon>
        <taxon>Dothideomycetes</taxon>
        <taxon>Dothideomycetes incertae sedis</taxon>
        <taxon>Lineolatales</taxon>
        <taxon>Lineolataceae</taxon>
        <taxon>Lineolata</taxon>
    </lineage>
</organism>
<dbReference type="EMBL" id="MU001674">
    <property type="protein sequence ID" value="KAF2459875.1"/>
    <property type="molecule type" value="Genomic_DNA"/>
</dbReference>
<comment type="subcellular location">
    <subcellularLocation>
        <location evidence="1">Membrane</location>
        <topology evidence="1">Single-pass membrane protein</topology>
    </subcellularLocation>
    <subcellularLocation>
        <location evidence="2">Mitochondrion</location>
    </subcellularLocation>
</comment>
<dbReference type="InterPro" id="IPR016071">
    <property type="entry name" value="Staphylococal_nuclease_OB-fold"/>
</dbReference>
<keyword evidence="9" id="KW-0255">Endonuclease</keyword>